<dbReference type="Proteomes" id="UP001272242">
    <property type="component" value="Unassembled WGS sequence"/>
</dbReference>
<accession>A0ABU5F0P8</accession>
<feature type="transmembrane region" description="Helical" evidence="2">
    <location>
        <begin position="20"/>
        <end position="42"/>
    </location>
</feature>
<organism evidence="3 4">
    <name type="scientific">Gemmata algarum</name>
    <dbReference type="NCBI Taxonomy" id="2975278"/>
    <lineage>
        <taxon>Bacteria</taxon>
        <taxon>Pseudomonadati</taxon>
        <taxon>Planctomycetota</taxon>
        <taxon>Planctomycetia</taxon>
        <taxon>Gemmatales</taxon>
        <taxon>Gemmataceae</taxon>
        <taxon>Gemmata</taxon>
    </lineage>
</organism>
<feature type="region of interest" description="Disordered" evidence="1">
    <location>
        <begin position="1151"/>
        <end position="1200"/>
    </location>
</feature>
<evidence type="ECO:0000313" key="3">
    <source>
        <dbReference type="EMBL" id="MDY3559496.1"/>
    </source>
</evidence>
<protein>
    <recommendedName>
        <fullName evidence="5">Verru_Chthon cassette protein A</fullName>
    </recommendedName>
</protein>
<keyword evidence="2" id="KW-0472">Membrane</keyword>
<evidence type="ECO:0000256" key="1">
    <source>
        <dbReference type="SAM" id="MobiDB-lite"/>
    </source>
</evidence>
<reference evidence="4" key="1">
    <citation type="journal article" date="2023" name="Mar. Drugs">
        <title>Gemmata algarum, a Novel Planctomycete Isolated from an Algal Mat, Displays Antimicrobial Activity.</title>
        <authorList>
            <person name="Kumar G."/>
            <person name="Kallscheuer N."/>
            <person name="Kashif M."/>
            <person name="Ahamad S."/>
            <person name="Jagadeeshwari U."/>
            <person name="Pannikurungottu S."/>
            <person name="Haufschild T."/>
            <person name="Kabuu M."/>
            <person name="Sasikala C."/>
            <person name="Jogler C."/>
            <person name="Ramana C."/>
        </authorList>
    </citation>
    <scope>NUCLEOTIDE SEQUENCE [LARGE SCALE GENOMIC DNA]</scope>
    <source>
        <strain evidence="4">JC673</strain>
    </source>
</reference>
<evidence type="ECO:0000256" key="2">
    <source>
        <dbReference type="SAM" id="Phobius"/>
    </source>
</evidence>
<sequence length="1660" mass="177792">MFRPLLRSHRRPPRRGTAILITCFFLITIMMVTGLALVMYAAREKAAAMAYQDAIAVPAKTPPDPTNAVNAFFGGLLYDDLDDGAALQNAMRGHSIARSMYGSRSDYSAPGNPWVGSVTPWAGVGPFNDQPNTYTYNGTATYPSLAGITNRQRIVNYTAMQMDNQPLLIDPEWTRNRLPSAGGSWQFKDTVAGRDYVGKHAGYTYPGVKDFFLGAQDPYTGEVLVPSFHRDWIFGSLAPTNPNWYNDAGRVLTLRPRPGSATLPEHPNFPRVPPNADGSYTGDVQNCPGSYRFIDGKGFIALNDSLWMHIGLSPMRLANGTLVQPLVAALVLPLDGRFDMSVHGNQLNGGAHEGYGGYGPWAVDIGYGLSDYNATTPPPMPLAANMEANRKSLTAGRKANYAAEFNPFATGQLLPTYGGVSWTGAQVDFQFPAGNSLFGQPSRANPTLNPIYSNFQNDNAQVPKPPAFPDPTLGHPAGYNRDEFAVRDTANTTSPIFPYTDLKRFSLRYAYTPDWYYQAFATKAAQDTFLGQPNAYPYLANPGAGTPSTYRLDPAHNRRLLFTPKATGLDRPALAPNFVSRDDGSGTGSASPALQIVAGATKPGGLFAGANATATVYPPPQNPGTVTDFAPPVAIGTSITQRWYNIQAALGSVNLNRPLADYRTDLTKPLGTDVNPVGTPTPDPLLLKNMGNVVQAEADRQALAKDIFVRLCVATGAAAIVDPNTGNISLPNPISRQINGAGVTYTTQQYDALRYLAQLAVNIVDHIDNDDVSTTFLWNPVEGAAEDLKAAKVGNRAVFGVEKPRLLLNEVYSEITNDTGMSDQVEALKDKDGNPIPLAPTANAHVRFWAELVNPTSAPHAANTGVLGTGAVSLNAYQIQIARAIQATGGTEDRISFLSSLGNTSGVFGNATGTPVAADAIFNFPLVPAGSNPAAVAPNDVTLLNNGPNSQYAPPYTGAPTSTLPAGGFVLVGPPTLTPKKDAKEFNPPAAGVWATTNKVDSQPLGPAMSSNGMGYMLTMPSATTLSNKEFKRHVVQLRRLTNPYLQANDPNYSYDPNRTPNPYVTVDMMDNVPAFDAVHRAAGQATDRKERDGGNPGGYDPVDQRFSVGKVQPLAAYSGMVPADGPGVYNVYNGNTARAVASSLTDSMIRDQTGAPTLPTPATDPTVTNDPNEPKNTFGRHNGHLNRGQLPSLPPGATVTPANAPATLTDTIMLPFDWLPHLDRPLETQGDLFTVRDCPPHRLTSEFVRPNATAPSLRYDASYALWTRHNDGLTRALGLLSVKSPDLRVAHGGRVAGKLNPNVIQDRRVVQGVWAPQANNRFNLAFVNDTVWDKWLRSRSNMQGRKQADGATVFNSPVPTGSLGEGGGDRPFMPFAAPTATAGTFAYGNPSTFSDGDTILRRPEPTMAIPNPEPHLILDPQADPTVVHHPYTQSEPLRKVMNNLTTVSHSFVVYLTVGYFEYEGLQTGNYPSGAPAPPRFGAEVYDQIPGDMRQKFVAVIDMSNMALDPVNPVHASGQPFFTALTSTVRPTANPATMPAVLTLASGVGDSTTFRVPVDGQTVSFQAGSNPQLVLGYGPETQVLVVDAVGPMAPPNPPDPGARYPNGLAANQIGVLNLSRSAWGGTCVSNVRPGYVGPQPGFNFTLDKYKPVVPYVERLR</sequence>
<feature type="region of interest" description="Disordered" evidence="1">
    <location>
        <begin position="1083"/>
        <end position="1106"/>
    </location>
</feature>
<evidence type="ECO:0008006" key="5">
    <source>
        <dbReference type="Google" id="ProtNLM"/>
    </source>
</evidence>
<dbReference type="RefSeq" id="WP_320686247.1">
    <property type="nucleotide sequence ID" value="NZ_JAXBLV010000110.1"/>
</dbReference>
<dbReference type="EMBL" id="JAXBLV010000110">
    <property type="protein sequence ID" value="MDY3559496.1"/>
    <property type="molecule type" value="Genomic_DNA"/>
</dbReference>
<feature type="compositionally biased region" description="Low complexity" evidence="1">
    <location>
        <begin position="1154"/>
        <end position="1169"/>
    </location>
</feature>
<keyword evidence="2" id="KW-0812">Transmembrane</keyword>
<evidence type="ECO:0000313" key="4">
    <source>
        <dbReference type="Proteomes" id="UP001272242"/>
    </source>
</evidence>
<name>A0ABU5F0P8_9BACT</name>
<gene>
    <name evidence="3" type="ORF">R5W23_000489</name>
</gene>
<comment type="caution">
    <text evidence="3">The sequence shown here is derived from an EMBL/GenBank/DDBJ whole genome shotgun (WGS) entry which is preliminary data.</text>
</comment>
<proteinExistence type="predicted"/>
<keyword evidence="2" id="KW-1133">Transmembrane helix</keyword>
<keyword evidence="4" id="KW-1185">Reference proteome</keyword>